<dbReference type="InterPro" id="IPR001789">
    <property type="entry name" value="Sig_transdc_resp-reg_receiver"/>
</dbReference>
<keyword evidence="2" id="KW-0902">Two-component regulatory system</keyword>
<dbReference type="Proteomes" id="UP000464330">
    <property type="component" value="Chromosome"/>
</dbReference>
<dbReference type="GO" id="GO:0032993">
    <property type="term" value="C:protein-DNA complex"/>
    <property type="evidence" value="ECO:0007669"/>
    <property type="project" value="TreeGrafter"/>
</dbReference>
<evidence type="ECO:0000313" key="10">
    <source>
        <dbReference type="EMBL" id="QHZ53636.1"/>
    </source>
</evidence>
<keyword evidence="8" id="KW-0732">Signal</keyword>
<organism evidence="10 11">
    <name type="scientific">Paenibacillus larvae subsp. larvae</name>
    <dbReference type="NCBI Taxonomy" id="147375"/>
    <lineage>
        <taxon>Bacteria</taxon>
        <taxon>Bacillati</taxon>
        <taxon>Bacillota</taxon>
        <taxon>Bacilli</taxon>
        <taxon>Bacillales</taxon>
        <taxon>Paenibacillaceae</taxon>
        <taxon>Paenibacillus</taxon>
    </lineage>
</organism>
<gene>
    <name evidence="10" type="ORF">ERICV_04598</name>
</gene>
<evidence type="ECO:0000313" key="11">
    <source>
        <dbReference type="Proteomes" id="UP000464330"/>
    </source>
</evidence>
<keyword evidence="5" id="KW-0804">Transcription</keyword>
<dbReference type="InterPro" id="IPR011006">
    <property type="entry name" value="CheY-like_superfamily"/>
</dbReference>
<dbReference type="GO" id="GO:0005829">
    <property type="term" value="C:cytosol"/>
    <property type="evidence" value="ECO:0007669"/>
    <property type="project" value="TreeGrafter"/>
</dbReference>
<reference evidence="10 11" key="1">
    <citation type="journal article" date="2020" name="Int. J. Med. Microbiol.">
        <title>Discovery of Paenibacillus larvae ERIC V: Phenotypic and genomic comparison to genotypes ERIC I-IV reveal different inventories of virulence factors which correlate with epidemiological prevalences of American Foulbrood.</title>
        <authorList>
            <person name="Beims H."/>
            <person name="Bunk B."/>
            <person name="Erler S."/>
            <person name="Mohr K.I."/>
            <person name="Sproer C."/>
            <person name="Pradella S."/>
            <person name="Gunther G."/>
            <person name="Rohde M."/>
            <person name="von der Ohe W."/>
            <person name="Steinert M."/>
        </authorList>
    </citation>
    <scope>NUCLEOTIDE SEQUENCE [LARGE SCALE GENOMIC DNA]</scope>
    <source>
        <strain evidence="10">Eric_V</strain>
    </source>
</reference>
<protein>
    <submittedName>
        <fullName evidence="10">Two-component response regulator YkoH-like protein</fullName>
    </submittedName>
</protein>
<dbReference type="GO" id="GO:0006355">
    <property type="term" value="P:regulation of DNA-templated transcription"/>
    <property type="evidence" value="ECO:0007669"/>
    <property type="project" value="TreeGrafter"/>
</dbReference>
<feature type="signal peptide" evidence="8">
    <location>
        <begin position="1"/>
        <end position="26"/>
    </location>
</feature>
<feature type="region of interest" description="Disordered" evidence="7">
    <location>
        <begin position="49"/>
        <end position="69"/>
    </location>
</feature>
<feature type="chain" id="PRO_5034527401" evidence="8">
    <location>
        <begin position="27"/>
        <end position="182"/>
    </location>
</feature>
<dbReference type="SUPFAM" id="SSF52172">
    <property type="entry name" value="CheY-like"/>
    <property type="match status" value="1"/>
</dbReference>
<sequence precursor="true">MKLMKIGTGLLVAAIIGTGSALTAFAASDDARMAAGNWVSNVQHAKAKMPAKTSDTVPDETKANSDSDNVSAEIKTYAAGEMPDNMPEDALELMELNEYDLVILDLNIPGIDGIEVLKTLRHTKKELKVLILSARNEVKDKVSGLDAGANDYLSKPFDFNELAARIRNLLRWSFTQTESVIV</sequence>
<keyword evidence="4" id="KW-0238">DNA-binding</keyword>
<evidence type="ECO:0000256" key="4">
    <source>
        <dbReference type="ARBA" id="ARBA00023125"/>
    </source>
</evidence>
<feature type="domain" description="Response regulatory" evidence="9">
    <location>
        <begin position="61"/>
        <end position="170"/>
    </location>
</feature>
<evidence type="ECO:0000256" key="1">
    <source>
        <dbReference type="ARBA" id="ARBA00022553"/>
    </source>
</evidence>
<evidence type="ECO:0000259" key="9">
    <source>
        <dbReference type="PROSITE" id="PS50110"/>
    </source>
</evidence>
<dbReference type="SMART" id="SM00448">
    <property type="entry name" value="REC"/>
    <property type="match status" value="1"/>
</dbReference>
<evidence type="ECO:0000256" key="3">
    <source>
        <dbReference type="ARBA" id="ARBA00023015"/>
    </source>
</evidence>
<dbReference type="PROSITE" id="PS50110">
    <property type="entry name" value="RESPONSE_REGULATORY"/>
    <property type="match status" value="1"/>
</dbReference>
<evidence type="ECO:0000256" key="8">
    <source>
        <dbReference type="SAM" id="SignalP"/>
    </source>
</evidence>
<name>A0A6C0QZF8_9BACL</name>
<evidence type="ECO:0000256" key="2">
    <source>
        <dbReference type="ARBA" id="ARBA00023012"/>
    </source>
</evidence>
<dbReference type="GO" id="GO:0000976">
    <property type="term" value="F:transcription cis-regulatory region binding"/>
    <property type="evidence" value="ECO:0007669"/>
    <property type="project" value="TreeGrafter"/>
</dbReference>
<dbReference type="GO" id="GO:0000156">
    <property type="term" value="F:phosphorelay response regulator activity"/>
    <property type="evidence" value="ECO:0007669"/>
    <property type="project" value="TreeGrafter"/>
</dbReference>
<dbReference type="AlphaFoldDB" id="A0A6C0QZF8"/>
<evidence type="ECO:0000256" key="5">
    <source>
        <dbReference type="ARBA" id="ARBA00023163"/>
    </source>
</evidence>
<dbReference type="Gene3D" id="3.40.50.2300">
    <property type="match status" value="1"/>
</dbReference>
<dbReference type="EMBL" id="CP019717">
    <property type="protein sequence ID" value="QHZ53636.1"/>
    <property type="molecule type" value="Genomic_DNA"/>
</dbReference>
<evidence type="ECO:0000256" key="7">
    <source>
        <dbReference type="SAM" id="MobiDB-lite"/>
    </source>
</evidence>
<dbReference type="InterPro" id="IPR039420">
    <property type="entry name" value="WalR-like"/>
</dbReference>
<accession>A0A6C0QZF8</accession>
<evidence type="ECO:0000256" key="6">
    <source>
        <dbReference type="PROSITE-ProRule" id="PRU00169"/>
    </source>
</evidence>
<feature type="modified residue" description="4-aspartylphosphate" evidence="6">
    <location>
        <position position="105"/>
    </location>
</feature>
<dbReference type="PANTHER" id="PTHR48111">
    <property type="entry name" value="REGULATOR OF RPOS"/>
    <property type="match status" value="1"/>
</dbReference>
<proteinExistence type="predicted"/>
<keyword evidence="1 6" id="KW-0597">Phosphoprotein</keyword>
<keyword evidence="3" id="KW-0805">Transcription regulation</keyword>
<dbReference type="PANTHER" id="PTHR48111:SF1">
    <property type="entry name" value="TWO-COMPONENT RESPONSE REGULATOR ORR33"/>
    <property type="match status" value="1"/>
</dbReference>
<dbReference type="Pfam" id="PF00072">
    <property type="entry name" value="Response_reg"/>
    <property type="match status" value="1"/>
</dbReference>